<dbReference type="EMBL" id="JARYGZ010000002">
    <property type="protein sequence ID" value="MDH7640303.1"/>
    <property type="molecule type" value="Genomic_DNA"/>
</dbReference>
<keyword evidence="1" id="KW-0812">Transmembrane</keyword>
<name>A0ABT6N5B0_9SPHN</name>
<dbReference type="Proteomes" id="UP001160625">
    <property type="component" value="Unassembled WGS sequence"/>
</dbReference>
<organism evidence="2 3">
    <name type="scientific">Sphingomonas oryzagri</name>
    <dbReference type="NCBI Taxonomy" id="3042314"/>
    <lineage>
        <taxon>Bacteria</taxon>
        <taxon>Pseudomonadati</taxon>
        <taxon>Pseudomonadota</taxon>
        <taxon>Alphaproteobacteria</taxon>
        <taxon>Sphingomonadales</taxon>
        <taxon>Sphingomonadaceae</taxon>
        <taxon>Sphingomonas</taxon>
    </lineage>
</organism>
<sequence length="241" mass="26706">MALALWAMSHSAVDLGKPVTSLKGVEYAAKAQVSLTHWRGVGEKSVESSFAFFRSFNREFYRQIASFSRFNGFIGVDNFHTQLYQKDNSDRSAKIGYANFEREFSGPSIKPRFSTFNLQSGSFKISERPQVLFRNVGTSFGVVGSAPRENGCCDGGGESKQSHSELRPEQRSPFVRISGLIDRRLGSDTVAGNPWLATGVTWLFCLLGGWGVWRLWNHRWLTGAALVAVMLIGPLALFSVP</sequence>
<reference evidence="2" key="1">
    <citation type="submission" date="2023-04" db="EMBL/GenBank/DDBJ databases">
        <title>Sphingomonas sp. MAHUQ-71 isolated from rice field.</title>
        <authorList>
            <person name="Huq M.A."/>
        </authorList>
    </citation>
    <scope>NUCLEOTIDE SEQUENCE</scope>
    <source>
        <strain evidence="2">MAHUQ-71</strain>
    </source>
</reference>
<evidence type="ECO:0000313" key="2">
    <source>
        <dbReference type="EMBL" id="MDH7640303.1"/>
    </source>
</evidence>
<protein>
    <submittedName>
        <fullName evidence="2">Uncharacterized protein</fullName>
    </submittedName>
</protein>
<feature type="transmembrane region" description="Helical" evidence="1">
    <location>
        <begin position="195"/>
        <end position="213"/>
    </location>
</feature>
<keyword evidence="3" id="KW-1185">Reference proteome</keyword>
<feature type="transmembrane region" description="Helical" evidence="1">
    <location>
        <begin position="220"/>
        <end position="240"/>
    </location>
</feature>
<keyword evidence="1" id="KW-0472">Membrane</keyword>
<accession>A0ABT6N5B0</accession>
<proteinExistence type="predicted"/>
<gene>
    <name evidence="2" type="ORF">QGN17_16325</name>
</gene>
<keyword evidence="1" id="KW-1133">Transmembrane helix</keyword>
<comment type="caution">
    <text evidence="2">The sequence shown here is derived from an EMBL/GenBank/DDBJ whole genome shotgun (WGS) entry which is preliminary data.</text>
</comment>
<evidence type="ECO:0000313" key="3">
    <source>
        <dbReference type="Proteomes" id="UP001160625"/>
    </source>
</evidence>
<dbReference type="RefSeq" id="WP_281045654.1">
    <property type="nucleotide sequence ID" value="NZ_JARYGZ010000002.1"/>
</dbReference>
<evidence type="ECO:0000256" key="1">
    <source>
        <dbReference type="SAM" id="Phobius"/>
    </source>
</evidence>